<organism evidence="2 3">
    <name type="scientific">Thecamonas trahens ATCC 50062</name>
    <dbReference type="NCBI Taxonomy" id="461836"/>
    <lineage>
        <taxon>Eukaryota</taxon>
        <taxon>Apusozoa</taxon>
        <taxon>Apusomonadida</taxon>
        <taxon>Apusomonadidae</taxon>
        <taxon>Thecamonas</taxon>
    </lineage>
</organism>
<dbReference type="Gene3D" id="1.10.3210.10">
    <property type="entry name" value="Hypothetical protein af1432"/>
    <property type="match status" value="1"/>
</dbReference>
<dbReference type="GO" id="GO:0016787">
    <property type="term" value="F:hydrolase activity"/>
    <property type="evidence" value="ECO:0007669"/>
    <property type="project" value="UniProtKB-KW"/>
</dbReference>
<dbReference type="RefSeq" id="XP_013761816.1">
    <property type="nucleotide sequence ID" value="XM_013906362.1"/>
</dbReference>
<keyword evidence="3" id="KW-1185">Reference proteome</keyword>
<evidence type="ECO:0000313" key="3">
    <source>
        <dbReference type="Proteomes" id="UP000054408"/>
    </source>
</evidence>
<reference evidence="2 3" key="1">
    <citation type="submission" date="2010-05" db="EMBL/GenBank/DDBJ databases">
        <title>The Genome Sequence of Thecamonas trahens ATCC 50062.</title>
        <authorList>
            <consortium name="The Broad Institute Genome Sequencing Platform"/>
            <person name="Russ C."/>
            <person name="Cuomo C."/>
            <person name="Shea T."/>
            <person name="Young S.K."/>
            <person name="Zeng Q."/>
            <person name="Koehrsen M."/>
            <person name="Haas B."/>
            <person name="Borodovsky M."/>
            <person name="Guigo R."/>
            <person name="Alvarado L."/>
            <person name="Berlin A."/>
            <person name="Bochicchio J."/>
            <person name="Borenstein D."/>
            <person name="Chapman S."/>
            <person name="Chen Z."/>
            <person name="Freedman E."/>
            <person name="Gellesch M."/>
            <person name="Goldberg J."/>
            <person name="Griggs A."/>
            <person name="Gujja S."/>
            <person name="Heilman E."/>
            <person name="Heiman D."/>
            <person name="Hepburn T."/>
            <person name="Howarth C."/>
            <person name="Jen D."/>
            <person name="Larson L."/>
            <person name="Mehta T."/>
            <person name="Park D."/>
            <person name="Pearson M."/>
            <person name="Roberts A."/>
            <person name="Saif S."/>
            <person name="Shenoy N."/>
            <person name="Sisk P."/>
            <person name="Stolte C."/>
            <person name="Sykes S."/>
            <person name="Thomson T."/>
            <person name="Walk T."/>
            <person name="White J."/>
            <person name="Yandava C."/>
            <person name="Burger G."/>
            <person name="Gray M.W."/>
            <person name="Holland P.W.H."/>
            <person name="King N."/>
            <person name="Lang F.B.F."/>
            <person name="Roger A.J."/>
            <person name="Ruiz-Trillo I."/>
            <person name="Lander E."/>
            <person name="Nusbaum C."/>
        </authorList>
    </citation>
    <scope>NUCLEOTIDE SEQUENCE [LARGE SCALE GENOMIC DNA]</scope>
    <source>
        <strain evidence="2 3">ATCC 50062</strain>
    </source>
</reference>
<keyword evidence="1" id="KW-0732">Signal</keyword>
<dbReference type="OMA" id="FHDLGIW"/>
<evidence type="ECO:0000256" key="1">
    <source>
        <dbReference type="SAM" id="SignalP"/>
    </source>
</evidence>
<protein>
    <submittedName>
        <fullName evidence="2">Metal dependent phosphohydrolase</fullName>
    </submittedName>
</protein>
<keyword evidence="2" id="KW-0378">Hydrolase</keyword>
<sequence>MGFAKTVAVVSLTLVLAYAIRRLADSRQATIHVVRKGDEVGQVVTTRLNSFRSVIDAGDFDGYRNHVLRVLSYALHFLGGHGRVDARTSELAAIALVYHDIGLWTDARLDYVVPSGHRAADELEGELTEDELAMVVDAIVYHHKITPFDGKDEALDPEHVAFVDAIRKADWIDATMGTVHHGMARADIDRVYAVHPPAGFYTTLAAIGPRLYGYNVPRIMWELAQIVYL</sequence>
<feature type="chain" id="PRO_5005537574" evidence="1">
    <location>
        <begin position="20"/>
        <end position="229"/>
    </location>
</feature>
<evidence type="ECO:0000313" key="2">
    <source>
        <dbReference type="EMBL" id="KNC53495.1"/>
    </source>
</evidence>
<dbReference type="AlphaFoldDB" id="A0A0L0DMJ7"/>
<dbReference type="eggNOG" id="ENOG502S9KF">
    <property type="taxonomic scope" value="Eukaryota"/>
</dbReference>
<dbReference type="SUPFAM" id="SSF109604">
    <property type="entry name" value="HD-domain/PDEase-like"/>
    <property type="match status" value="1"/>
</dbReference>
<name>A0A0L0DMJ7_THETB</name>
<gene>
    <name evidence="2" type="ORF">AMSG_01208</name>
</gene>
<accession>A0A0L0DMJ7</accession>
<dbReference type="EMBL" id="GL349437">
    <property type="protein sequence ID" value="KNC53495.1"/>
    <property type="molecule type" value="Genomic_DNA"/>
</dbReference>
<dbReference type="Proteomes" id="UP000054408">
    <property type="component" value="Unassembled WGS sequence"/>
</dbReference>
<proteinExistence type="predicted"/>
<dbReference type="OrthoDB" id="185375at2759"/>
<feature type="signal peptide" evidence="1">
    <location>
        <begin position="1"/>
        <end position="19"/>
    </location>
</feature>
<dbReference type="GeneID" id="25560966"/>